<dbReference type="EMBL" id="FNPE01000013">
    <property type="protein sequence ID" value="SDZ16400.1"/>
    <property type="molecule type" value="Genomic_DNA"/>
</dbReference>
<accession>A0A1H3QST9</accession>
<dbReference type="Proteomes" id="UP000183417">
    <property type="component" value="Unassembled WGS sequence"/>
</dbReference>
<protein>
    <submittedName>
        <fullName evidence="1">Uncharacterized protein</fullName>
    </submittedName>
</protein>
<gene>
    <name evidence="1" type="ORF">SAMN05421547_113120</name>
</gene>
<evidence type="ECO:0000313" key="1">
    <source>
        <dbReference type="EMBL" id="SDZ16400.1"/>
    </source>
</evidence>
<organism evidence="1 2">
    <name type="scientific">Delftia lacustris</name>
    <dbReference type="NCBI Taxonomy" id="558537"/>
    <lineage>
        <taxon>Bacteria</taxon>
        <taxon>Pseudomonadati</taxon>
        <taxon>Pseudomonadota</taxon>
        <taxon>Betaproteobacteria</taxon>
        <taxon>Burkholderiales</taxon>
        <taxon>Comamonadaceae</taxon>
        <taxon>Delftia</taxon>
    </lineage>
</organism>
<reference evidence="1 2" key="1">
    <citation type="submission" date="2016-10" db="EMBL/GenBank/DDBJ databases">
        <authorList>
            <person name="de Groot N.N."/>
        </authorList>
    </citation>
    <scope>NUCLEOTIDE SEQUENCE [LARGE SCALE GENOMIC DNA]</scope>
    <source>
        <strain evidence="1 2">LMG 24775</strain>
    </source>
</reference>
<name>A0A1H3QST9_9BURK</name>
<proteinExistence type="predicted"/>
<evidence type="ECO:0000313" key="2">
    <source>
        <dbReference type="Proteomes" id="UP000183417"/>
    </source>
</evidence>
<sequence>MPTRAYFRVPHSKIMQMNGQQLLTARLAQWAQAEGVTMNWVRGSLRFEDADGASGTVASFPPDFWERFQAANEEQRERALDSIRLSVALQYRPVCAPYAHVIDVPTSYFEEFD</sequence>
<dbReference type="AlphaFoldDB" id="A0A1H3QST9"/>